<dbReference type="EMBL" id="CP136862">
    <property type="protein sequence ID" value="WOJ90461.1"/>
    <property type="molecule type" value="Genomic_DNA"/>
</dbReference>
<evidence type="ECO:0000313" key="1">
    <source>
        <dbReference type="EMBL" id="WOJ90461.1"/>
    </source>
</evidence>
<dbReference type="Proteomes" id="UP001626536">
    <property type="component" value="Chromosome"/>
</dbReference>
<gene>
    <name evidence="1" type="ORF">RZS28_03965</name>
</gene>
<dbReference type="SUPFAM" id="SSF47413">
    <property type="entry name" value="lambda repressor-like DNA-binding domains"/>
    <property type="match status" value="1"/>
</dbReference>
<dbReference type="InterPro" id="IPR010982">
    <property type="entry name" value="Lambda_DNA-bd_dom_sf"/>
</dbReference>
<proteinExistence type="predicted"/>
<name>A0ABZ0HU58_9HYPH</name>
<dbReference type="InterPro" id="IPR014057">
    <property type="entry name" value="HI1420"/>
</dbReference>
<organism evidence="1 2">
    <name type="scientific">Methylocapsa polymorpha</name>
    <dbReference type="NCBI Taxonomy" id="3080828"/>
    <lineage>
        <taxon>Bacteria</taxon>
        <taxon>Pseudomonadati</taxon>
        <taxon>Pseudomonadota</taxon>
        <taxon>Alphaproteobacteria</taxon>
        <taxon>Hyphomicrobiales</taxon>
        <taxon>Beijerinckiaceae</taxon>
        <taxon>Methylocapsa</taxon>
    </lineage>
</organism>
<dbReference type="Pfam" id="PF21716">
    <property type="entry name" value="dnstrm_HI1420"/>
    <property type="match status" value="1"/>
</dbReference>
<dbReference type="PANTHER" id="PTHR40275">
    <property type="entry name" value="SSL7038 PROTEIN"/>
    <property type="match status" value="1"/>
</dbReference>
<sequence length="109" mass="11565">MIDYATFDISDYLDNDEVIAEYLSAAASDPNPDVLLIAMSHVAKARGMGQIAKAAGLGRESLYRALSPGSHPRFETVSAVLRALNVHLAVAPNADKAEESEHECASHGA</sequence>
<dbReference type="PANTHER" id="PTHR40275:SF1">
    <property type="entry name" value="SSL7038 PROTEIN"/>
    <property type="match status" value="1"/>
</dbReference>
<protein>
    <submittedName>
        <fullName evidence="1">Addiction module antidote protein</fullName>
    </submittedName>
</protein>
<keyword evidence="2" id="KW-1185">Reference proteome</keyword>
<evidence type="ECO:0000313" key="2">
    <source>
        <dbReference type="Proteomes" id="UP001626536"/>
    </source>
</evidence>
<reference evidence="1 2" key="1">
    <citation type="submission" date="2023-10" db="EMBL/GenBank/DDBJ databases">
        <title>Novel methanotroph of the genus Methylocapsa from a subarctic wetland.</title>
        <authorList>
            <person name="Belova S.E."/>
            <person name="Oshkin I.Y."/>
            <person name="Miroshnikov K."/>
            <person name="Dedysh S.N."/>
        </authorList>
    </citation>
    <scope>NUCLEOTIDE SEQUENCE [LARGE SCALE GENOMIC DNA]</scope>
    <source>
        <strain evidence="1 2">RX1</strain>
    </source>
</reference>
<accession>A0ABZ0HU58</accession>
<dbReference type="NCBIfam" id="TIGR02684">
    <property type="entry name" value="dnstrm_HI1420"/>
    <property type="match status" value="1"/>
</dbReference>
<dbReference type="RefSeq" id="WP_407339931.1">
    <property type="nucleotide sequence ID" value="NZ_CP136862.1"/>
</dbReference>